<name>A0AAE6JGE1_9SPHI</name>
<accession>A0AAE6JGE1</accession>
<dbReference type="Pfam" id="PF12508">
    <property type="entry name" value="Transposon_TraM"/>
    <property type="match status" value="1"/>
</dbReference>
<dbReference type="AlphaFoldDB" id="A0AAE6JGE1"/>
<dbReference type="NCBIfam" id="TIGR03779">
    <property type="entry name" value="Bac_Flav_CT_M"/>
    <property type="match status" value="1"/>
</dbReference>
<reference evidence="2 4" key="1">
    <citation type="submission" date="2019-08" db="EMBL/GenBank/DDBJ databases">
        <title>Comparative genome analysis confer to the adaptation heavy metal polluted environment.</title>
        <authorList>
            <person name="Li Y."/>
        </authorList>
    </citation>
    <scope>NUCLEOTIDE SEQUENCE [LARGE SCALE GENOMIC DNA]</scope>
    <source>
        <strain evidence="2 4">P2</strain>
    </source>
</reference>
<evidence type="ECO:0000313" key="2">
    <source>
        <dbReference type="EMBL" id="QEM04951.1"/>
    </source>
</evidence>
<feature type="domain" description="Conjugative transposon TraM C-terminal" evidence="1">
    <location>
        <begin position="234"/>
        <end position="383"/>
    </location>
</feature>
<evidence type="ECO:0000313" key="5">
    <source>
        <dbReference type="Proteomes" id="UP000663940"/>
    </source>
</evidence>
<organism evidence="2 4">
    <name type="scientific">Mucilaginibacter rubeus</name>
    <dbReference type="NCBI Taxonomy" id="2027860"/>
    <lineage>
        <taxon>Bacteria</taxon>
        <taxon>Pseudomonadati</taxon>
        <taxon>Bacteroidota</taxon>
        <taxon>Sphingobacteriia</taxon>
        <taxon>Sphingobacteriales</taxon>
        <taxon>Sphingobacteriaceae</taxon>
        <taxon>Mucilaginibacter</taxon>
    </lineage>
</organism>
<keyword evidence="5" id="KW-1185">Reference proteome</keyword>
<gene>
    <name evidence="2" type="primary">traM</name>
    <name evidence="2" type="ORF">DIU31_016055</name>
    <name evidence="3" type="ORF">J3L21_11435</name>
</gene>
<dbReference type="RefSeq" id="WP_112654606.1">
    <property type="nucleotide sequence ID" value="NZ_CP043451.1"/>
</dbReference>
<dbReference type="Proteomes" id="UP000663940">
    <property type="component" value="Chromosome"/>
</dbReference>
<reference evidence="3 5" key="2">
    <citation type="submission" date="2021-03" db="EMBL/GenBank/DDBJ databases">
        <title>Mucilaginibacter strains isolated from gold and copper mining confer multi heavy-metal resistance.</title>
        <authorList>
            <person name="Li Y."/>
        </authorList>
    </citation>
    <scope>NUCLEOTIDE SEQUENCE [LARGE SCALE GENOMIC DNA]</scope>
    <source>
        <strain evidence="3 5">P2-4</strain>
    </source>
</reference>
<dbReference type="EMBL" id="CP071880">
    <property type="protein sequence ID" value="QTE52531.1"/>
    <property type="molecule type" value="Genomic_DNA"/>
</dbReference>
<dbReference type="Proteomes" id="UP000250557">
    <property type="component" value="Chromosome"/>
</dbReference>
<proteinExistence type="predicted"/>
<dbReference type="InterPro" id="IPR055407">
    <property type="entry name" value="TraM_C"/>
</dbReference>
<evidence type="ECO:0000259" key="1">
    <source>
        <dbReference type="Pfam" id="PF12508"/>
    </source>
</evidence>
<evidence type="ECO:0000313" key="3">
    <source>
        <dbReference type="EMBL" id="QTE52531.1"/>
    </source>
</evidence>
<dbReference type="EMBL" id="CP043451">
    <property type="protein sequence ID" value="QEM04951.1"/>
    <property type="molecule type" value="Genomic_DNA"/>
</dbReference>
<dbReference type="InterPro" id="IPR022187">
    <property type="entry name" value="Conjug_transposon_TraM"/>
</dbReference>
<evidence type="ECO:0000313" key="4">
    <source>
        <dbReference type="Proteomes" id="UP000250557"/>
    </source>
</evidence>
<sequence>MKINFKQPKYILPLILLPFLCLFFFVYHSGFAAKKITEDNPNGLNGTVGQISGDVQKKQLEDKLDAYRDTYKEGDGLTAVNALPAEKSSNPTFANTYSDKEKHMLDSINQAMKTKYGQAADAHVIKLGNQSVGNDQAMVQALNGLRNRHASEAGSGTPIQKDKDPMETFRQQMAYLDSINKANDPAVKAERQKLAAAAKLEAKQANEPKLTVKLADGSAPGFNTVMPEHHPDFIKVVIDENLTGYAGSRIRLRLLDDIDAGNYRIAKGTYVYALITGFSGQRVELTVKSILYQNKILPVKLQVYDLDGLSGLYVPESAFRDFTKDLGTNTVQGVTIDGSGTGSVASQFAMSTASKMFESTSSAIAGLIRKDKAKIKYNSYLYLIDNEALEKAQQHY</sequence>
<protein>
    <submittedName>
        <fullName evidence="2">Conjugative transposon protein TraM</fullName>
    </submittedName>
</protein>